<dbReference type="RefSeq" id="WP_151546076.1">
    <property type="nucleotide sequence ID" value="NZ_WBMR01000246.1"/>
</dbReference>
<dbReference type="OrthoDB" id="116243at2"/>
<dbReference type="Proteomes" id="UP000483004">
    <property type="component" value="Unassembled WGS sequence"/>
</dbReference>
<reference evidence="2 3" key="1">
    <citation type="submission" date="2019-09" db="EMBL/GenBank/DDBJ databases">
        <title>Actinomadura physcomitrii sp. nov., a novel actinomycete isolated from moss [Physcomitrium sphaericum (Ludw) Fuernr].</title>
        <authorList>
            <person name="Liu C."/>
            <person name="Zhuang X."/>
        </authorList>
    </citation>
    <scope>NUCLEOTIDE SEQUENCE [LARGE SCALE GENOMIC DNA]</scope>
    <source>
        <strain evidence="2 3">CYP1-1B</strain>
    </source>
</reference>
<evidence type="ECO:0000259" key="1">
    <source>
        <dbReference type="PROSITE" id="PS50801"/>
    </source>
</evidence>
<dbReference type="InterPro" id="IPR002645">
    <property type="entry name" value="STAS_dom"/>
</dbReference>
<comment type="caution">
    <text evidence="2">The sequence shown here is derived from an EMBL/GenBank/DDBJ whole genome shotgun (WGS) entry which is preliminary data.</text>
</comment>
<proteinExistence type="predicted"/>
<dbReference type="Pfam" id="PF13466">
    <property type="entry name" value="STAS_2"/>
    <property type="match status" value="1"/>
</dbReference>
<dbReference type="SUPFAM" id="SSF52091">
    <property type="entry name" value="SpoIIaa-like"/>
    <property type="match status" value="1"/>
</dbReference>
<dbReference type="EMBL" id="WBMR01000246">
    <property type="protein sequence ID" value="KAB2363266.1"/>
    <property type="molecule type" value="Genomic_DNA"/>
</dbReference>
<sequence>MPAETGHSKSVGSMELGDHLCLFFDSDAERRSVMAAYVRDGVRANHKVIYISDAVPARDVAAWLGGGDGGPDTVRPPREDDTGFDFAAAMDAGHFVVRTAEETFLASGRFDPDESLALMATEIDLALVQGYSGVRIAGEARFSLRRWPGTERHGDFERMLDQVFMTTDLKAMAICQFDRRWFDEARLAELEAGHMGRVRANDHYDDGALRIAPTFTPPGAALAGVLDAGTAPAAEKVLASVASTAGLLCLDLHGLTGCDDAGLRLLADADNPGLGLGRGLLLRGAAPELAGRLRESGLLARSGVSVEERTG</sequence>
<dbReference type="AlphaFoldDB" id="A0A6L3VMX8"/>
<keyword evidence="3" id="KW-1185">Reference proteome</keyword>
<protein>
    <submittedName>
        <fullName evidence="2">STAS domain-containing protein</fullName>
    </submittedName>
</protein>
<gene>
    <name evidence="2" type="ORF">F9B16_43260</name>
</gene>
<dbReference type="PROSITE" id="PS50801">
    <property type="entry name" value="STAS"/>
    <property type="match status" value="1"/>
</dbReference>
<dbReference type="Gene3D" id="3.30.750.24">
    <property type="entry name" value="STAS domain"/>
    <property type="match status" value="1"/>
</dbReference>
<name>A0A6L3VMX8_9ACTN</name>
<dbReference type="InterPro" id="IPR058548">
    <property type="entry name" value="MlaB-like_STAS"/>
</dbReference>
<dbReference type="InterPro" id="IPR025847">
    <property type="entry name" value="MEDS_domain"/>
</dbReference>
<evidence type="ECO:0000313" key="3">
    <source>
        <dbReference type="Proteomes" id="UP000483004"/>
    </source>
</evidence>
<dbReference type="Pfam" id="PF14417">
    <property type="entry name" value="MEDS"/>
    <property type="match status" value="1"/>
</dbReference>
<organism evidence="2 3">
    <name type="scientific">Actinomadura montaniterrae</name>
    <dbReference type="NCBI Taxonomy" id="1803903"/>
    <lineage>
        <taxon>Bacteria</taxon>
        <taxon>Bacillati</taxon>
        <taxon>Actinomycetota</taxon>
        <taxon>Actinomycetes</taxon>
        <taxon>Streptosporangiales</taxon>
        <taxon>Thermomonosporaceae</taxon>
        <taxon>Actinomadura</taxon>
    </lineage>
</organism>
<evidence type="ECO:0000313" key="2">
    <source>
        <dbReference type="EMBL" id="KAB2363266.1"/>
    </source>
</evidence>
<dbReference type="InterPro" id="IPR036513">
    <property type="entry name" value="STAS_dom_sf"/>
</dbReference>
<accession>A0A6L3VMX8</accession>
<feature type="domain" description="STAS" evidence="1">
    <location>
        <begin position="222"/>
        <end position="311"/>
    </location>
</feature>